<dbReference type="AlphaFoldDB" id="A0AAV7KR63"/>
<dbReference type="Proteomes" id="UP001066276">
    <property type="component" value="Chromosome 12"/>
</dbReference>
<evidence type="ECO:0000313" key="2">
    <source>
        <dbReference type="EMBL" id="KAJ1080699.1"/>
    </source>
</evidence>
<feature type="compositionally biased region" description="Polar residues" evidence="1">
    <location>
        <begin position="231"/>
        <end position="255"/>
    </location>
</feature>
<reference evidence="2" key="1">
    <citation type="journal article" date="2022" name="bioRxiv">
        <title>Sequencing and chromosome-scale assembly of the giantPleurodeles waltlgenome.</title>
        <authorList>
            <person name="Brown T."/>
            <person name="Elewa A."/>
            <person name="Iarovenko S."/>
            <person name="Subramanian E."/>
            <person name="Araus A.J."/>
            <person name="Petzold A."/>
            <person name="Susuki M."/>
            <person name="Suzuki K.-i.T."/>
            <person name="Hayashi T."/>
            <person name="Toyoda A."/>
            <person name="Oliveira C."/>
            <person name="Osipova E."/>
            <person name="Leigh N.D."/>
            <person name="Simon A."/>
            <person name="Yun M.H."/>
        </authorList>
    </citation>
    <scope>NUCLEOTIDE SEQUENCE</scope>
    <source>
        <strain evidence="2">20211129_DDA</strain>
        <tissue evidence="2">Liver</tissue>
    </source>
</reference>
<organism evidence="2 3">
    <name type="scientific">Pleurodeles waltl</name>
    <name type="common">Iberian ribbed newt</name>
    <dbReference type="NCBI Taxonomy" id="8319"/>
    <lineage>
        <taxon>Eukaryota</taxon>
        <taxon>Metazoa</taxon>
        <taxon>Chordata</taxon>
        <taxon>Craniata</taxon>
        <taxon>Vertebrata</taxon>
        <taxon>Euteleostomi</taxon>
        <taxon>Amphibia</taxon>
        <taxon>Batrachia</taxon>
        <taxon>Caudata</taxon>
        <taxon>Salamandroidea</taxon>
        <taxon>Salamandridae</taxon>
        <taxon>Pleurodelinae</taxon>
        <taxon>Pleurodeles</taxon>
    </lineage>
</organism>
<sequence>MRSGNVRKEHPSPQKGKKCRSGNDVGNVTSHSPSAPEKWIHPPSPIVITAAPPPLAADPSSSATLKSQLSVAHTPYPCSSKLRESSLLAYFTKKRKLELLANSGEIEPAPGRGVPMEPAATDVLPIACGYLRTAALVHRPALPTFPQLASQDEVSYSPSHEGQPAALLSKHKLSPIIISSDHSFNVGEWVSSLAASPAVFHRQEGLAASCHDSPQDHSIPPPSSPPAALCTRSSTSSIHPMLPTRSSSGAASSPQTEFIKGELNDQSLLDLSCLQSDSMGGADRESKPFQALIKTLDLIGWQVPTAVFEALSRQVCPLREKRDKSKVRAACAPIKPSNEEPHHSPPKSP</sequence>
<evidence type="ECO:0000256" key="1">
    <source>
        <dbReference type="SAM" id="MobiDB-lite"/>
    </source>
</evidence>
<protein>
    <submittedName>
        <fullName evidence="2">Uncharacterized protein</fullName>
    </submittedName>
</protein>
<gene>
    <name evidence="2" type="ORF">NDU88_000893</name>
</gene>
<name>A0AAV7KR63_PLEWA</name>
<proteinExistence type="predicted"/>
<comment type="caution">
    <text evidence="2">The sequence shown here is derived from an EMBL/GenBank/DDBJ whole genome shotgun (WGS) entry which is preliminary data.</text>
</comment>
<feature type="compositionally biased region" description="Basic and acidic residues" evidence="1">
    <location>
        <begin position="1"/>
        <end position="12"/>
    </location>
</feature>
<feature type="region of interest" description="Disordered" evidence="1">
    <location>
        <begin position="209"/>
        <end position="255"/>
    </location>
</feature>
<feature type="compositionally biased region" description="Polar residues" evidence="1">
    <location>
        <begin position="24"/>
        <end position="33"/>
    </location>
</feature>
<keyword evidence="3" id="KW-1185">Reference proteome</keyword>
<feature type="region of interest" description="Disordered" evidence="1">
    <location>
        <begin position="1"/>
        <end position="61"/>
    </location>
</feature>
<evidence type="ECO:0000313" key="3">
    <source>
        <dbReference type="Proteomes" id="UP001066276"/>
    </source>
</evidence>
<dbReference type="EMBL" id="JANPWB010000016">
    <property type="protein sequence ID" value="KAJ1080699.1"/>
    <property type="molecule type" value="Genomic_DNA"/>
</dbReference>
<feature type="region of interest" description="Disordered" evidence="1">
    <location>
        <begin position="321"/>
        <end position="349"/>
    </location>
</feature>
<accession>A0AAV7KR63</accession>